<evidence type="ECO:0000313" key="1">
    <source>
        <dbReference type="EMBL" id="MBK1646991.1"/>
    </source>
</evidence>
<protein>
    <recommendedName>
        <fullName evidence="3">Polyketide biosynthesis operon protein CyrO</fullName>
    </recommendedName>
</protein>
<proteinExistence type="predicted"/>
<dbReference type="Proteomes" id="UP001138802">
    <property type="component" value="Unassembled WGS sequence"/>
</dbReference>
<dbReference type="AlphaFoldDB" id="A0A9X0WM51"/>
<evidence type="ECO:0008006" key="3">
    <source>
        <dbReference type="Google" id="ProtNLM"/>
    </source>
</evidence>
<comment type="caution">
    <text evidence="1">The sequence shown here is derived from an EMBL/GenBank/DDBJ whole genome shotgun (WGS) entry which is preliminary data.</text>
</comment>
<name>A0A9X0WM51_9GAMM</name>
<dbReference type="EMBL" id="NRSD01000079">
    <property type="protein sequence ID" value="MBK1646991.1"/>
    <property type="molecule type" value="Genomic_DNA"/>
</dbReference>
<accession>A0A9X0WM51</accession>
<feature type="non-terminal residue" evidence="1">
    <location>
        <position position="1"/>
    </location>
</feature>
<sequence>RVIEPMLAGTALGEVPTDDRDYLVDLGLLRRDGAGGLVVANPLYREVLPRMLASGPQDSLPRISPTWLNTDGTLNPSALLDAFLAFWRRHGQPLLGSAPYHEIAPHLVLMAFLHRVVNGGGTLEREYAIGMGRMDLCLRYGAVTLGMELKVWRDHEADPLVEGLVQLDGYLAGLGLDSGWLVIFDRRSNQPSIAERTACHTATSPQGRAIAVIRA</sequence>
<evidence type="ECO:0000313" key="2">
    <source>
        <dbReference type="Proteomes" id="UP001138802"/>
    </source>
</evidence>
<keyword evidence="2" id="KW-1185">Reference proteome</keyword>
<reference evidence="1 2" key="1">
    <citation type="journal article" date="2020" name="Microorganisms">
        <title>Osmotic Adaptation and Compatible Solute Biosynthesis of Phototrophic Bacteria as Revealed from Genome Analyses.</title>
        <authorList>
            <person name="Imhoff J.F."/>
            <person name="Rahn T."/>
            <person name="Kunzel S."/>
            <person name="Keller A."/>
            <person name="Neulinger S.C."/>
        </authorList>
    </citation>
    <scope>NUCLEOTIDE SEQUENCE [LARGE SCALE GENOMIC DNA]</scope>
    <source>
        <strain evidence="1 2">DSM 21303</strain>
    </source>
</reference>
<gene>
    <name evidence="1" type="ORF">CKO25_20730</name>
</gene>
<organism evidence="1 2">
    <name type="scientific">Thiocapsa imhoffii</name>
    <dbReference type="NCBI Taxonomy" id="382777"/>
    <lineage>
        <taxon>Bacteria</taxon>
        <taxon>Pseudomonadati</taxon>
        <taxon>Pseudomonadota</taxon>
        <taxon>Gammaproteobacteria</taxon>
        <taxon>Chromatiales</taxon>
        <taxon>Chromatiaceae</taxon>
        <taxon>Thiocapsa</taxon>
    </lineage>
</organism>